<evidence type="ECO:0000313" key="2">
    <source>
        <dbReference type="EMBL" id="MTI27380.1"/>
    </source>
</evidence>
<organism evidence="2 3">
    <name type="scientific">Fulvivirga kasyanovii</name>
    <dbReference type="NCBI Taxonomy" id="396812"/>
    <lineage>
        <taxon>Bacteria</taxon>
        <taxon>Pseudomonadati</taxon>
        <taxon>Bacteroidota</taxon>
        <taxon>Cytophagia</taxon>
        <taxon>Cytophagales</taxon>
        <taxon>Fulvivirgaceae</taxon>
        <taxon>Fulvivirga</taxon>
    </lineage>
</organism>
<dbReference type="Proteomes" id="UP000798808">
    <property type="component" value="Unassembled WGS sequence"/>
</dbReference>
<keyword evidence="3" id="KW-1185">Reference proteome</keyword>
<keyword evidence="1" id="KW-1133">Transmembrane helix</keyword>
<accession>A0ABW9RWJ8</accession>
<reference evidence="2 3" key="1">
    <citation type="submission" date="2019-02" db="EMBL/GenBank/DDBJ databases">
        <authorList>
            <person name="Goldberg S.R."/>
            <person name="Haltli B.A."/>
            <person name="Correa H."/>
            <person name="Russell K.G."/>
        </authorList>
    </citation>
    <scope>NUCLEOTIDE SEQUENCE [LARGE SCALE GENOMIC DNA]</scope>
    <source>
        <strain evidence="2 3">JCM 16186</strain>
    </source>
</reference>
<keyword evidence="1" id="KW-0472">Membrane</keyword>
<comment type="caution">
    <text evidence="2">The sequence shown here is derived from an EMBL/GenBank/DDBJ whole genome shotgun (WGS) entry which is preliminary data.</text>
</comment>
<name>A0ABW9RWJ8_9BACT</name>
<evidence type="ECO:0000256" key="1">
    <source>
        <dbReference type="SAM" id="Phobius"/>
    </source>
</evidence>
<gene>
    <name evidence="2" type="ORF">E1163_20660</name>
</gene>
<protein>
    <recommendedName>
        <fullName evidence="4">DUF3325 domain-containing protein</fullName>
    </recommendedName>
</protein>
<proteinExistence type="predicted"/>
<feature type="transmembrane region" description="Helical" evidence="1">
    <location>
        <begin position="70"/>
        <end position="90"/>
    </location>
</feature>
<evidence type="ECO:0000313" key="3">
    <source>
        <dbReference type="Proteomes" id="UP000798808"/>
    </source>
</evidence>
<sequence length="110" mass="11931">MMVTLSTLVTFLGFWCCYQTSQRAELKAATGVVQWLRQHRVKTQRIGIAGMVAGLVLSMVTFGVGSGIFAYLMILTVVSSLVIILAPLGLMTRRNIALALVICSILEIAL</sequence>
<dbReference type="EMBL" id="SMLW01000625">
    <property type="protein sequence ID" value="MTI27380.1"/>
    <property type="molecule type" value="Genomic_DNA"/>
</dbReference>
<keyword evidence="1" id="KW-0812">Transmembrane</keyword>
<evidence type="ECO:0008006" key="4">
    <source>
        <dbReference type="Google" id="ProtNLM"/>
    </source>
</evidence>
<dbReference type="RefSeq" id="WP_155174381.1">
    <property type="nucleotide sequence ID" value="NZ_BAAAFL010000068.1"/>
</dbReference>
<feature type="transmembrane region" description="Helical" evidence="1">
    <location>
        <begin position="46"/>
        <end position="64"/>
    </location>
</feature>